<dbReference type="SUPFAM" id="SSF52540">
    <property type="entry name" value="P-loop containing nucleoside triphosphate hydrolases"/>
    <property type="match status" value="1"/>
</dbReference>
<dbReference type="PANTHER" id="PTHR11783">
    <property type="entry name" value="SULFOTRANSFERASE SULT"/>
    <property type="match status" value="1"/>
</dbReference>
<gene>
    <name evidence="5" type="primary">LOC106173164</name>
</gene>
<reference evidence="5" key="1">
    <citation type="submission" date="2025-08" db="UniProtKB">
        <authorList>
            <consortium name="RefSeq"/>
        </authorList>
    </citation>
    <scope>IDENTIFICATION</scope>
    <source>
        <tissue evidence="5">Gonads</tissue>
    </source>
</reference>
<protein>
    <submittedName>
        <fullName evidence="5">Sulfotransferase 1A2</fullName>
    </submittedName>
</protein>
<keyword evidence="2" id="KW-0808">Transferase</keyword>
<evidence type="ECO:0000256" key="1">
    <source>
        <dbReference type="ARBA" id="ARBA00005771"/>
    </source>
</evidence>
<dbReference type="Proteomes" id="UP000085678">
    <property type="component" value="Unplaced"/>
</dbReference>
<dbReference type="InParanoid" id="A0A1S3JGX0"/>
<dbReference type="OrthoDB" id="6048410at2759"/>
<dbReference type="GO" id="GO:0008146">
    <property type="term" value="F:sulfotransferase activity"/>
    <property type="evidence" value="ECO:0007669"/>
    <property type="project" value="InterPro"/>
</dbReference>
<evidence type="ECO:0000259" key="3">
    <source>
        <dbReference type="Pfam" id="PF00685"/>
    </source>
</evidence>
<dbReference type="STRING" id="7574.A0A1S3JGX0"/>
<dbReference type="GeneID" id="106173164"/>
<keyword evidence="4" id="KW-1185">Reference proteome</keyword>
<dbReference type="AlphaFoldDB" id="A0A1S3JGX0"/>
<dbReference type="RefSeq" id="XP_013409655.1">
    <property type="nucleotide sequence ID" value="XM_013554201.1"/>
</dbReference>
<evidence type="ECO:0000313" key="5">
    <source>
        <dbReference type="RefSeq" id="XP_013409655.1"/>
    </source>
</evidence>
<dbReference type="KEGG" id="lak:106173164"/>
<proteinExistence type="inferred from homology"/>
<feature type="domain" description="Sulfotransferase" evidence="3">
    <location>
        <begin position="50"/>
        <end position="202"/>
    </location>
</feature>
<dbReference type="Pfam" id="PF00685">
    <property type="entry name" value="Sulfotransfer_1"/>
    <property type="match status" value="1"/>
</dbReference>
<dbReference type="InterPro" id="IPR000863">
    <property type="entry name" value="Sulfotransferase_dom"/>
</dbReference>
<evidence type="ECO:0000313" key="4">
    <source>
        <dbReference type="Proteomes" id="UP000085678"/>
    </source>
</evidence>
<dbReference type="InterPro" id="IPR027417">
    <property type="entry name" value="P-loop_NTPase"/>
</dbReference>
<comment type="similarity">
    <text evidence="1">Belongs to the sulfotransferase 1 family.</text>
</comment>
<dbReference type="Gene3D" id="3.40.50.300">
    <property type="entry name" value="P-loop containing nucleotide triphosphate hydrolases"/>
    <property type="match status" value="1"/>
</dbReference>
<sequence length="207" mass="24264">MEHTNAKRVYESYSDVIGDEYHVYKGIPFPGHHVPAERLERVPNFEVRADDILVCGYMKSGNHWLKEIASLIVHGHDSDRVKENIFMRAPFLEVSPKVMGDSLTNLTNLPRNGPRIMGTHLRASLLPHGVTKERKGKVIFLIRNPKDIAVSMYHFHRMNRNLGLYEGTWAQFFQWFLNGEVVFGSWFDYVLDWIQFLQQNRYFVREI</sequence>
<accession>A0A1S3JGX0</accession>
<organism evidence="4 5">
    <name type="scientific">Lingula anatina</name>
    <name type="common">Brachiopod</name>
    <name type="synonym">Lingula unguis</name>
    <dbReference type="NCBI Taxonomy" id="7574"/>
    <lineage>
        <taxon>Eukaryota</taxon>
        <taxon>Metazoa</taxon>
        <taxon>Spiralia</taxon>
        <taxon>Lophotrochozoa</taxon>
        <taxon>Brachiopoda</taxon>
        <taxon>Linguliformea</taxon>
        <taxon>Lingulata</taxon>
        <taxon>Lingulida</taxon>
        <taxon>Linguloidea</taxon>
        <taxon>Lingulidae</taxon>
        <taxon>Lingula</taxon>
    </lineage>
</organism>
<name>A0A1S3JGX0_LINAN</name>
<evidence type="ECO:0000256" key="2">
    <source>
        <dbReference type="ARBA" id="ARBA00022679"/>
    </source>
</evidence>